<accession>A0A6J4UV02</accession>
<feature type="region of interest" description="Disordered" evidence="1">
    <location>
        <begin position="50"/>
        <end position="107"/>
    </location>
</feature>
<organism evidence="2">
    <name type="scientific">uncultured Thermomicrobiales bacterium</name>
    <dbReference type="NCBI Taxonomy" id="1645740"/>
    <lineage>
        <taxon>Bacteria</taxon>
        <taxon>Pseudomonadati</taxon>
        <taxon>Thermomicrobiota</taxon>
        <taxon>Thermomicrobia</taxon>
        <taxon>Thermomicrobiales</taxon>
        <taxon>environmental samples</taxon>
    </lineage>
</organism>
<feature type="compositionally biased region" description="Basic and acidic residues" evidence="1">
    <location>
        <begin position="51"/>
        <end position="61"/>
    </location>
</feature>
<feature type="region of interest" description="Disordered" evidence="1">
    <location>
        <begin position="1"/>
        <end position="34"/>
    </location>
</feature>
<feature type="compositionally biased region" description="Basic residues" evidence="1">
    <location>
        <begin position="1"/>
        <end position="12"/>
    </location>
</feature>
<sequence length="119" mass="13667">AISRQFHRHGLHRPQLARARGRAGDRAARRPCQSFTDGMGREILHCTFAAERSHPTTRDSRLTTQLEAPLGRATRPAGRAGSARFHPPRHDRRHDYPLAVSRAEDRRPSLLRPRLDRWL</sequence>
<protein>
    <submittedName>
        <fullName evidence="2">Uncharacterized protein</fullName>
    </submittedName>
</protein>
<name>A0A6J4UV02_9BACT</name>
<dbReference type="AlphaFoldDB" id="A0A6J4UV02"/>
<evidence type="ECO:0000256" key="1">
    <source>
        <dbReference type="SAM" id="MobiDB-lite"/>
    </source>
</evidence>
<dbReference type="EMBL" id="CADCWN010000063">
    <property type="protein sequence ID" value="CAA9559020.1"/>
    <property type="molecule type" value="Genomic_DNA"/>
</dbReference>
<evidence type="ECO:0000313" key="2">
    <source>
        <dbReference type="EMBL" id="CAA9559020.1"/>
    </source>
</evidence>
<proteinExistence type="predicted"/>
<gene>
    <name evidence="2" type="ORF">AVDCRST_MAG18-925</name>
</gene>
<feature type="non-terminal residue" evidence="2">
    <location>
        <position position="1"/>
    </location>
</feature>
<feature type="non-terminal residue" evidence="2">
    <location>
        <position position="119"/>
    </location>
</feature>
<reference evidence="2" key="1">
    <citation type="submission" date="2020-02" db="EMBL/GenBank/DDBJ databases">
        <authorList>
            <person name="Meier V. D."/>
        </authorList>
    </citation>
    <scope>NUCLEOTIDE SEQUENCE</scope>
    <source>
        <strain evidence="2">AVDCRST_MAG18</strain>
    </source>
</reference>